<evidence type="ECO:0000313" key="2">
    <source>
        <dbReference type="EMBL" id="RKG50623.1"/>
    </source>
</evidence>
<feature type="domain" description="Pseudouridine synthase RsuA/RluA-like" evidence="1">
    <location>
        <begin position="102"/>
        <end position="249"/>
    </location>
</feature>
<reference evidence="3 4" key="1">
    <citation type="submission" date="2018-09" db="EMBL/GenBank/DDBJ databases">
        <title>The draft genome of Acinetobacter sp. strains.</title>
        <authorList>
            <person name="Qin J."/>
            <person name="Feng Y."/>
            <person name="Zong Z."/>
        </authorList>
    </citation>
    <scope>NUCLEOTIDE SEQUENCE [LARGE SCALE GENOMIC DNA]</scope>
    <source>
        <strain evidence="3 4">WCHAc060003</strain>
    </source>
</reference>
<dbReference type="GO" id="GO:0140098">
    <property type="term" value="F:catalytic activity, acting on RNA"/>
    <property type="evidence" value="ECO:0007669"/>
    <property type="project" value="UniProtKB-ARBA"/>
</dbReference>
<dbReference type="InterPro" id="IPR006145">
    <property type="entry name" value="PsdUridine_synth_RsuA/RluA"/>
</dbReference>
<dbReference type="Proteomes" id="UP000281084">
    <property type="component" value="Unassembled WGS sequence"/>
</dbReference>
<evidence type="ECO:0000313" key="5">
    <source>
        <dbReference type="Proteomes" id="UP000281084"/>
    </source>
</evidence>
<evidence type="ECO:0000259" key="1">
    <source>
        <dbReference type="Pfam" id="PF00849"/>
    </source>
</evidence>
<gene>
    <name evidence="2" type="ORF">D7V64_12160</name>
    <name evidence="3" type="ORF">D9K80_10740</name>
</gene>
<evidence type="ECO:0000313" key="4">
    <source>
        <dbReference type="Proteomes" id="UP000267166"/>
    </source>
</evidence>
<reference evidence="2 5" key="2">
    <citation type="submission" date="2018-09" db="EMBL/GenBank/DDBJ databases">
        <title>The draft genome of Acinetobacter spp. strains.</title>
        <authorList>
            <person name="Qin J."/>
            <person name="Feng Y."/>
            <person name="Zong Z."/>
        </authorList>
    </citation>
    <scope>NUCLEOTIDE SEQUENCE [LARGE SCALE GENOMIC DNA]</scope>
    <source>
        <strain evidence="2 5">WCHAc060002</strain>
    </source>
</reference>
<dbReference type="GO" id="GO:0000455">
    <property type="term" value="P:enzyme-directed rRNA pseudouridine synthesis"/>
    <property type="evidence" value="ECO:0007669"/>
    <property type="project" value="TreeGrafter"/>
</dbReference>
<organism evidence="2 5">
    <name type="scientific">Acinetobacter cumulans</name>
    <dbReference type="NCBI Taxonomy" id="2136182"/>
    <lineage>
        <taxon>Bacteria</taxon>
        <taxon>Pseudomonadati</taxon>
        <taxon>Pseudomonadota</taxon>
        <taxon>Gammaproteobacteria</taxon>
        <taxon>Moraxellales</taxon>
        <taxon>Moraxellaceae</taxon>
        <taxon>Acinetobacter</taxon>
    </lineage>
</organism>
<accession>A0A498DAY0</accession>
<sequence>MPMLLSNFIPPMINGVSASKVFLKALQPQPQSIYQYLCLEFPHIEAQEWLQRFQDGLIFDAQGQKLNANSPFQPNSHVFYYRFLTHEIHVPFKHHIIFENEHFIAVDKPHFLTISPTGQYVQETLLVRLKKQTSIEHLTPIHRLDRETAGIVLFSKCIESRGIYQQLFADRKVQKTYHAIAPYLPTLKLPLTLRLRMEKGEPFYTMRQIEGVANSETEIQLLEHNQQWAKYLLNPHTGKQHQLRLHLSHLGIPIQNDPFYPQVKHKADHDFSAPLQLLAKHIDFIDPVSKQQISLSSTFDLTLSS</sequence>
<dbReference type="InterPro" id="IPR050188">
    <property type="entry name" value="RluA_PseudoU_synthase"/>
</dbReference>
<comment type="caution">
    <text evidence="2">The sequence shown here is derived from an EMBL/GenBank/DDBJ whole genome shotgun (WGS) entry which is preliminary data.</text>
</comment>
<dbReference type="EMBL" id="RCHD01000023">
    <property type="protein sequence ID" value="RLL34645.1"/>
    <property type="molecule type" value="Genomic_DNA"/>
</dbReference>
<dbReference type="InterPro" id="IPR006224">
    <property type="entry name" value="PsdUridine_synth_RluA-like_CS"/>
</dbReference>
<dbReference type="Gene3D" id="3.30.2350.10">
    <property type="entry name" value="Pseudouridine synthase"/>
    <property type="match status" value="1"/>
</dbReference>
<dbReference type="Pfam" id="PF00849">
    <property type="entry name" value="PseudoU_synth_2"/>
    <property type="match status" value="1"/>
</dbReference>
<dbReference type="PANTHER" id="PTHR21600">
    <property type="entry name" value="MITOCHONDRIAL RNA PSEUDOURIDINE SYNTHASE"/>
    <property type="match status" value="1"/>
</dbReference>
<dbReference type="InterPro" id="IPR020103">
    <property type="entry name" value="PsdUridine_synth_cat_dom_sf"/>
</dbReference>
<dbReference type="Proteomes" id="UP000267166">
    <property type="component" value="Unassembled WGS sequence"/>
</dbReference>
<proteinExistence type="predicted"/>
<dbReference type="PANTHER" id="PTHR21600:SF84">
    <property type="entry name" value="PSEUDOURIDINE SYNTHASE RSUA_RLUA-LIKE DOMAIN-CONTAINING PROTEIN"/>
    <property type="match status" value="1"/>
</dbReference>
<evidence type="ECO:0000313" key="3">
    <source>
        <dbReference type="EMBL" id="RLL34645.1"/>
    </source>
</evidence>
<dbReference type="AlphaFoldDB" id="A0A3A8GCB2"/>
<name>A0A3A8GCB2_9GAMM</name>
<accession>A0A3A8GCB2</accession>
<dbReference type="GO" id="GO:0003723">
    <property type="term" value="F:RNA binding"/>
    <property type="evidence" value="ECO:0007669"/>
    <property type="project" value="InterPro"/>
</dbReference>
<protein>
    <submittedName>
        <fullName evidence="2">Pseudouridylate synthase</fullName>
    </submittedName>
</protein>
<dbReference type="SUPFAM" id="SSF55120">
    <property type="entry name" value="Pseudouridine synthase"/>
    <property type="match status" value="1"/>
</dbReference>
<dbReference type="EMBL" id="RAXZ01000018">
    <property type="protein sequence ID" value="RKG50623.1"/>
    <property type="molecule type" value="Genomic_DNA"/>
</dbReference>
<dbReference type="GO" id="GO:0009982">
    <property type="term" value="F:pseudouridine synthase activity"/>
    <property type="evidence" value="ECO:0007669"/>
    <property type="project" value="InterPro"/>
</dbReference>
<dbReference type="PROSITE" id="PS01129">
    <property type="entry name" value="PSI_RLU"/>
    <property type="match status" value="1"/>
</dbReference>